<evidence type="ECO:0008006" key="4">
    <source>
        <dbReference type="Google" id="ProtNLM"/>
    </source>
</evidence>
<protein>
    <recommendedName>
        <fullName evidence="4">TraG N-terminal Proteobacteria domain-containing protein</fullName>
    </recommendedName>
</protein>
<keyword evidence="3" id="KW-1185">Reference proteome</keyword>
<feature type="transmembrane region" description="Helical" evidence="1">
    <location>
        <begin position="48"/>
        <end position="73"/>
    </location>
</feature>
<feature type="transmembrane region" description="Helical" evidence="1">
    <location>
        <begin position="80"/>
        <end position="98"/>
    </location>
</feature>
<evidence type="ECO:0000313" key="2">
    <source>
        <dbReference type="EMBL" id="MFD2205502.1"/>
    </source>
</evidence>
<proteinExistence type="predicted"/>
<dbReference type="Proteomes" id="UP001597294">
    <property type="component" value="Unassembled WGS sequence"/>
</dbReference>
<dbReference type="RefSeq" id="WP_380250174.1">
    <property type="nucleotide sequence ID" value="NZ_JBHUII010000004.1"/>
</dbReference>
<dbReference type="EMBL" id="JBHUII010000004">
    <property type="protein sequence ID" value="MFD2205502.1"/>
    <property type="molecule type" value="Genomic_DNA"/>
</dbReference>
<keyword evidence="1" id="KW-1133">Transmembrane helix</keyword>
<evidence type="ECO:0000256" key="1">
    <source>
        <dbReference type="SAM" id="Phobius"/>
    </source>
</evidence>
<organism evidence="2 3">
    <name type="scientific">Kiloniella antarctica</name>
    <dbReference type="NCBI Taxonomy" id="1550907"/>
    <lineage>
        <taxon>Bacteria</taxon>
        <taxon>Pseudomonadati</taxon>
        <taxon>Pseudomonadota</taxon>
        <taxon>Alphaproteobacteria</taxon>
        <taxon>Rhodospirillales</taxon>
        <taxon>Kiloniellaceae</taxon>
        <taxon>Kiloniella</taxon>
    </lineage>
</organism>
<name>A0ABW5BHB5_9PROT</name>
<reference evidence="3" key="1">
    <citation type="journal article" date="2019" name="Int. J. Syst. Evol. Microbiol.">
        <title>The Global Catalogue of Microorganisms (GCM) 10K type strain sequencing project: providing services to taxonomists for standard genome sequencing and annotation.</title>
        <authorList>
            <consortium name="The Broad Institute Genomics Platform"/>
            <consortium name="The Broad Institute Genome Sequencing Center for Infectious Disease"/>
            <person name="Wu L."/>
            <person name="Ma J."/>
        </authorList>
    </citation>
    <scope>NUCLEOTIDE SEQUENCE [LARGE SCALE GENOMIC DNA]</scope>
    <source>
        <strain evidence="3">CGMCC 4.7192</strain>
    </source>
</reference>
<keyword evidence="1" id="KW-0472">Membrane</keyword>
<keyword evidence="1" id="KW-0812">Transmembrane</keyword>
<comment type="caution">
    <text evidence="2">The sequence shown here is derived from an EMBL/GenBank/DDBJ whole genome shotgun (WGS) entry which is preliminary data.</text>
</comment>
<evidence type="ECO:0000313" key="3">
    <source>
        <dbReference type="Proteomes" id="UP001597294"/>
    </source>
</evidence>
<sequence>MALFVIWIFMLASQIIEEIYDAFFSTSSGYSRGNYTIWEGVLDVFIKYTLYFLLFLLPKSLPVLVACLILNFFGNERFPVLLLVFLIGFVWSDIQSLFQYMSPREGSSSFGYSTRDCDVIINNVRTDCGYEIWTKEFLINLFKGGITAVLYSKFYSRKRTDNVGQVAT</sequence>
<gene>
    <name evidence="2" type="ORF">ACFSKO_07775</name>
</gene>
<accession>A0ABW5BHB5</accession>